<dbReference type="InterPro" id="IPR015797">
    <property type="entry name" value="NUDIX_hydrolase-like_dom_sf"/>
</dbReference>
<protein>
    <submittedName>
        <fullName evidence="3">NUDIX domain-containing protein</fullName>
    </submittedName>
</protein>
<dbReference type="Pfam" id="PF00293">
    <property type="entry name" value="NUDIX"/>
    <property type="match status" value="1"/>
</dbReference>
<name>A0AAU8PQ41_CORPS</name>
<evidence type="ECO:0000313" key="3">
    <source>
        <dbReference type="EMBL" id="AFK16619.1"/>
    </source>
</evidence>
<sequence>MLLKLSTMAHHFTVTSSELLIDAPILAVRRDSVTMPNNSNAYREIVEHFGAVAVAAVQDEKIAMIKQYRHSVGQHLWELPAGLLDIADESPLRAAQRELEEEAGLAAANWEILVDLVTSPGFCDEAVRVYLAHGLSHVEQPEAQDEEADMTLEWIPLTEAVDMIFSGEIVNSIAVSGILGLQAHRMRPRTLREADQPFALRPIRLAKRRKNAGKNRDLKTSL</sequence>
<gene>
    <name evidence="3" type="ORF">CP258_05060</name>
</gene>
<proteinExistence type="predicted"/>
<dbReference type="GO" id="GO:0019693">
    <property type="term" value="P:ribose phosphate metabolic process"/>
    <property type="evidence" value="ECO:0007669"/>
    <property type="project" value="TreeGrafter"/>
</dbReference>
<dbReference type="RefSeq" id="WP_014732947.1">
    <property type="nucleotide sequence ID" value="NC_017945.3"/>
</dbReference>
<evidence type="ECO:0000259" key="2">
    <source>
        <dbReference type="PROSITE" id="PS51462"/>
    </source>
</evidence>
<dbReference type="InterPro" id="IPR000086">
    <property type="entry name" value="NUDIX_hydrolase_dom"/>
</dbReference>
<feature type="domain" description="Nudix hydrolase" evidence="2">
    <location>
        <begin position="47"/>
        <end position="177"/>
    </location>
</feature>
<dbReference type="AlphaFoldDB" id="A0AAU8PQ41"/>
<dbReference type="EMBL" id="CP003540">
    <property type="protein sequence ID" value="AFK16619.1"/>
    <property type="molecule type" value="Genomic_DNA"/>
</dbReference>
<accession>A0AAU8PQ41</accession>
<dbReference type="Gene3D" id="3.90.79.10">
    <property type="entry name" value="Nucleoside Triphosphate Pyrophosphohydrolase"/>
    <property type="match status" value="1"/>
</dbReference>
<evidence type="ECO:0000313" key="4">
    <source>
        <dbReference type="Proteomes" id="UP000006465"/>
    </source>
</evidence>
<dbReference type="Proteomes" id="UP000006465">
    <property type="component" value="Chromosome"/>
</dbReference>
<dbReference type="PANTHER" id="PTHR11839:SF31">
    <property type="entry name" value="ADP-RIBOSE PYROPHOSPHATASE"/>
    <property type="match status" value="1"/>
</dbReference>
<dbReference type="SUPFAM" id="SSF55811">
    <property type="entry name" value="Nudix"/>
    <property type="match status" value="1"/>
</dbReference>
<keyword evidence="1" id="KW-0378">Hydrolase</keyword>
<dbReference type="GO" id="GO:0005829">
    <property type="term" value="C:cytosol"/>
    <property type="evidence" value="ECO:0007669"/>
    <property type="project" value="TreeGrafter"/>
</dbReference>
<reference evidence="3 4" key="1">
    <citation type="journal article" date="2013" name="J. Biotechnol.">
        <title>Genome sequence of Corynebacterium pseudotuberculosis biovar equi strain 258 and prediction of antigenic targets to improve biotechnological vaccine production.</title>
        <authorList>
            <person name="Soares S.C."/>
            <person name="Trost E."/>
            <person name="Ramos R.T."/>
            <person name="Carneiro A.R."/>
            <person name="Santos A.R."/>
            <person name="Pinto A.C."/>
            <person name="Barbosa E."/>
            <person name="Aburjaile F."/>
            <person name="Ali A."/>
            <person name="Diniz C.A."/>
            <person name="Hassan S.S."/>
            <person name="Fiaux K."/>
            <person name="Guimaraes L.C."/>
            <person name="Bakhtiar S.M."/>
            <person name="Pereira U."/>
            <person name="Almeida S.S."/>
            <person name="Abreu V.A."/>
            <person name="Rocha F.S."/>
            <person name="Dorella F.A."/>
            <person name="Miyoshi A."/>
            <person name="Silva A."/>
            <person name="Azevedo V."/>
            <person name="Tauch A."/>
        </authorList>
    </citation>
    <scope>NUCLEOTIDE SEQUENCE [LARGE SCALE GENOMIC DNA]</scope>
    <source>
        <strain evidence="3 4">258</strain>
    </source>
</reference>
<evidence type="ECO:0000256" key="1">
    <source>
        <dbReference type="ARBA" id="ARBA00022801"/>
    </source>
</evidence>
<dbReference type="PROSITE" id="PS51462">
    <property type="entry name" value="NUDIX"/>
    <property type="match status" value="1"/>
</dbReference>
<dbReference type="GO" id="GO:0016787">
    <property type="term" value="F:hydrolase activity"/>
    <property type="evidence" value="ECO:0007669"/>
    <property type="project" value="UniProtKB-KW"/>
</dbReference>
<dbReference type="KEGG" id="coe:CP258_05060"/>
<dbReference type="PANTHER" id="PTHR11839">
    <property type="entry name" value="UDP/ADP-SUGAR PYROPHOSPHATASE"/>
    <property type="match status" value="1"/>
</dbReference>
<dbReference type="GO" id="GO:0006753">
    <property type="term" value="P:nucleoside phosphate metabolic process"/>
    <property type="evidence" value="ECO:0007669"/>
    <property type="project" value="TreeGrafter"/>
</dbReference>
<organism evidence="3 4">
    <name type="scientific">Corynebacterium pseudotuberculosis 258</name>
    <dbReference type="NCBI Taxonomy" id="1168865"/>
    <lineage>
        <taxon>Bacteria</taxon>
        <taxon>Bacillati</taxon>
        <taxon>Actinomycetota</taxon>
        <taxon>Actinomycetes</taxon>
        <taxon>Mycobacteriales</taxon>
        <taxon>Corynebacteriaceae</taxon>
        <taxon>Corynebacterium</taxon>
    </lineage>
</organism>
<dbReference type="CDD" id="cd24158">
    <property type="entry name" value="NUDIX_ADPRase_Rv1700"/>
    <property type="match status" value="1"/>
</dbReference>